<evidence type="ECO:0000256" key="3">
    <source>
        <dbReference type="ARBA" id="ARBA00023157"/>
    </source>
</evidence>
<evidence type="ECO:0000256" key="1">
    <source>
        <dbReference type="ARBA" id="ARBA00022729"/>
    </source>
</evidence>
<dbReference type="OrthoDB" id="6138780at2759"/>
<evidence type="ECO:0000256" key="2">
    <source>
        <dbReference type="ARBA" id="ARBA00022737"/>
    </source>
</evidence>
<keyword evidence="3" id="KW-1015">Disulfide bond</keyword>
<dbReference type="InterPro" id="IPR003599">
    <property type="entry name" value="Ig_sub"/>
</dbReference>
<dbReference type="SUPFAM" id="SSF48726">
    <property type="entry name" value="Immunoglobulin"/>
    <property type="match status" value="2"/>
</dbReference>
<organism evidence="6 7">
    <name type="scientific">Pomacea canaliculata</name>
    <name type="common">Golden apple snail</name>
    <dbReference type="NCBI Taxonomy" id="400727"/>
    <lineage>
        <taxon>Eukaryota</taxon>
        <taxon>Metazoa</taxon>
        <taxon>Spiralia</taxon>
        <taxon>Lophotrochozoa</taxon>
        <taxon>Mollusca</taxon>
        <taxon>Gastropoda</taxon>
        <taxon>Caenogastropoda</taxon>
        <taxon>Architaenioglossa</taxon>
        <taxon>Ampullarioidea</taxon>
        <taxon>Ampullariidae</taxon>
        <taxon>Pomacea</taxon>
    </lineage>
</organism>
<evidence type="ECO:0000259" key="5">
    <source>
        <dbReference type="PROSITE" id="PS50835"/>
    </source>
</evidence>
<dbReference type="Proteomes" id="UP000245119">
    <property type="component" value="Linkage Group LG5"/>
</dbReference>
<dbReference type="EMBL" id="PZQS01000005">
    <property type="protein sequence ID" value="PVD29633.1"/>
    <property type="molecule type" value="Genomic_DNA"/>
</dbReference>
<name>A0A2T7P8A4_POMCA</name>
<dbReference type="SMART" id="SM00409">
    <property type="entry name" value="IG"/>
    <property type="match status" value="2"/>
</dbReference>
<dbReference type="STRING" id="400727.A0A2T7P8A4"/>
<feature type="domain" description="Ig-like" evidence="5">
    <location>
        <begin position="190"/>
        <end position="282"/>
    </location>
</feature>
<reference evidence="6 7" key="1">
    <citation type="submission" date="2018-04" db="EMBL/GenBank/DDBJ databases">
        <title>The genome of golden apple snail Pomacea canaliculata provides insight into stress tolerance and invasive adaptation.</title>
        <authorList>
            <person name="Liu C."/>
            <person name="Liu B."/>
            <person name="Ren Y."/>
            <person name="Zhang Y."/>
            <person name="Wang H."/>
            <person name="Li S."/>
            <person name="Jiang F."/>
            <person name="Yin L."/>
            <person name="Zhang G."/>
            <person name="Qian W."/>
            <person name="Fan W."/>
        </authorList>
    </citation>
    <scope>NUCLEOTIDE SEQUENCE [LARGE SCALE GENOMIC DNA]</scope>
    <source>
        <strain evidence="6">SZHN2017</strain>
        <tissue evidence="6">Muscle</tissue>
    </source>
</reference>
<sequence length="288" mass="31594">MSTKRIIISSSTCAPSIYPSVFPSTRPLSVLSLLLSTNHVITFSCPCSPCGGGPVQTDLVSLANERLLRSNQQSWLEFADNRTGVEIGATLFESISLGCLAVGSSKPTIYWLKDGVVIRGSPTVVELETNTEEKMQVSSTESHLYLNCLDSSHSGEYTCVALIPGREISMTMNLAVTDDRGYTSCLIEQPTEGEEARVYMWTRGRLEYQSKDVQLFCRGYGTPQPEIKWLDTNGTLIESSEKYTIDSSGDLIIRNINSENEGVYMCGAINSKGAQAMPVFLYVILPPE</sequence>
<dbReference type="CDD" id="cd00096">
    <property type="entry name" value="Ig"/>
    <property type="match status" value="1"/>
</dbReference>
<keyword evidence="2" id="KW-0677">Repeat</keyword>
<evidence type="ECO:0000256" key="4">
    <source>
        <dbReference type="ARBA" id="ARBA00023319"/>
    </source>
</evidence>
<dbReference type="PANTHER" id="PTHR12231">
    <property type="entry name" value="CTX-RELATED TYPE I TRANSMEMBRANE PROTEIN"/>
    <property type="match status" value="1"/>
</dbReference>
<dbReference type="InterPro" id="IPR036179">
    <property type="entry name" value="Ig-like_dom_sf"/>
</dbReference>
<keyword evidence="7" id="KW-1185">Reference proteome</keyword>
<evidence type="ECO:0000313" key="7">
    <source>
        <dbReference type="Proteomes" id="UP000245119"/>
    </source>
</evidence>
<keyword evidence="4" id="KW-0393">Immunoglobulin domain</keyword>
<dbReference type="SMART" id="SM00408">
    <property type="entry name" value="IGc2"/>
    <property type="match status" value="2"/>
</dbReference>
<gene>
    <name evidence="6" type="ORF">C0Q70_08888</name>
</gene>
<comment type="caution">
    <text evidence="6">The sequence shown here is derived from an EMBL/GenBank/DDBJ whole genome shotgun (WGS) entry which is preliminary data.</text>
</comment>
<proteinExistence type="predicted"/>
<dbReference type="PROSITE" id="PS50835">
    <property type="entry name" value="IG_LIKE"/>
    <property type="match status" value="2"/>
</dbReference>
<dbReference type="PANTHER" id="PTHR12231:SF253">
    <property type="entry name" value="DPR-INTERACTING PROTEIN ETA, ISOFORM B-RELATED"/>
    <property type="match status" value="1"/>
</dbReference>
<dbReference type="InterPro" id="IPR003598">
    <property type="entry name" value="Ig_sub2"/>
</dbReference>
<dbReference type="InterPro" id="IPR013783">
    <property type="entry name" value="Ig-like_fold"/>
</dbReference>
<dbReference type="AlphaFoldDB" id="A0A2T7P8A4"/>
<dbReference type="Pfam" id="PF13927">
    <property type="entry name" value="Ig_3"/>
    <property type="match status" value="1"/>
</dbReference>
<dbReference type="InterPro" id="IPR051170">
    <property type="entry name" value="Neural/epithelial_adhesion"/>
</dbReference>
<protein>
    <recommendedName>
        <fullName evidence="5">Ig-like domain-containing protein</fullName>
    </recommendedName>
</protein>
<dbReference type="InterPro" id="IPR007110">
    <property type="entry name" value="Ig-like_dom"/>
</dbReference>
<keyword evidence="1" id="KW-0732">Signal</keyword>
<accession>A0A2T7P8A4</accession>
<dbReference type="Pfam" id="PF07679">
    <property type="entry name" value="I-set"/>
    <property type="match status" value="1"/>
</dbReference>
<dbReference type="InterPro" id="IPR013098">
    <property type="entry name" value="Ig_I-set"/>
</dbReference>
<evidence type="ECO:0000313" key="6">
    <source>
        <dbReference type="EMBL" id="PVD29633.1"/>
    </source>
</evidence>
<dbReference type="Gene3D" id="2.60.40.10">
    <property type="entry name" value="Immunoglobulins"/>
    <property type="match status" value="2"/>
</dbReference>
<feature type="domain" description="Ig-like" evidence="5">
    <location>
        <begin position="88"/>
        <end position="169"/>
    </location>
</feature>